<dbReference type="AlphaFoldDB" id="A0A7C9RLH1"/>
<dbReference type="Proteomes" id="UP000481360">
    <property type="component" value="Unassembled WGS sequence"/>
</dbReference>
<keyword evidence="3" id="KW-1185">Reference proteome</keyword>
<feature type="compositionally biased region" description="Basic and acidic residues" evidence="1">
    <location>
        <begin position="43"/>
        <end position="54"/>
    </location>
</feature>
<evidence type="ECO:0000256" key="1">
    <source>
        <dbReference type="SAM" id="MobiDB-lite"/>
    </source>
</evidence>
<protein>
    <submittedName>
        <fullName evidence="2">Uncharacterized protein</fullName>
    </submittedName>
</protein>
<accession>A0A7C9RLH1</accession>
<evidence type="ECO:0000313" key="3">
    <source>
        <dbReference type="Proteomes" id="UP000481360"/>
    </source>
</evidence>
<comment type="caution">
    <text evidence="2">The sequence shown here is derived from an EMBL/GenBank/DDBJ whole genome shotgun (WGS) entry which is preliminary data.</text>
</comment>
<reference evidence="2 3" key="1">
    <citation type="submission" date="2020-03" db="EMBL/GenBank/DDBJ databases">
        <title>Isolation and identification of active actinomycetes.</title>
        <authorList>
            <person name="Sun X."/>
        </authorList>
    </citation>
    <scope>NUCLEOTIDE SEQUENCE [LARGE SCALE GENOMIC DNA]</scope>
    <source>
        <strain evidence="2 3">NEAU-D13</strain>
    </source>
</reference>
<gene>
    <name evidence="2" type="ORF">G7043_03275</name>
</gene>
<name>A0A7C9RLH1_9PSEU</name>
<organism evidence="2 3">
    <name type="scientific">Lentzea alba</name>
    <dbReference type="NCBI Taxonomy" id="2714351"/>
    <lineage>
        <taxon>Bacteria</taxon>
        <taxon>Bacillati</taxon>
        <taxon>Actinomycetota</taxon>
        <taxon>Actinomycetes</taxon>
        <taxon>Pseudonocardiales</taxon>
        <taxon>Pseudonocardiaceae</taxon>
        <taxon>Lentzea</taxon>
    </lineage>
</organism>
<proteinExistence type="predicted"/>
<evidence type="ECO:0000313" key="2">
    <source>
        <dbReference type="EMBL" id="NGY57951.1"/>
    </source>
</evidence>
<dbReference type="EMBL" id="JAAMPJ010000001">
    <property type="protein sequence ID" value="NGY57951.1"/>
    <property type="molecule type" value="Genomic_DNA"/>
</dbReference>
<sequence length="74" mass="7604">MARSRRAGGSAAPKVTPRRLAILAACSLARPRTVLGSNSAGRAEFEPADRRSSGCREAGGSLLAVSPVSVLKAR</sequence>
<feature type="region of interest" description="Disordered" evidence="1">
    <location>
        <begin position="37"/>
        <end position="57"/>
    </location>
</feature>